<keyword evidence="2" id="KW-0732">Signal</keyword>
<dbReference type="Pfam" id="PF01497">
    <property type="entry name" value="Peripla_BP_2"/>
    <property type="match status" value="1"/>
</dbReference>
<accession>A0ABN2E0A5</accession>
<dbReference type="Gene3D" id="3.40.50.1980">
    <property type="entry name" value="Nitrogenase molybdenum iron protein domain"/>
    <property type="match status" value="2"/>
</dbReference>
<feature type="chain" id="PRO_5046766306" evidence="2">
    <location>
        <begin position="35"/>
        <end position="349"/>
    </location>
</feature>
<feature type="domain" description="Fe/B12 periplasmic-binding" evidence="3">
    <location>
        <begin position="58"/>
        <end position="349"/>
    </location>
</feature>
<dbReference type="PANTHER" id="PTHR30535">
    <property type="entry name" value="VITAMIN B12-BINDING PROTEIN"/>
    <property type="match status" value="1"/>
</dbReference>
<reference evidence="4 5" key="1">
    <citation type="journal article" date="2019" name="Int. J. Syst. Evol. Microbiol.">
        <title>The Global Catalogue of Microorganisms (GCM) 10K type strain sequencing project: providing services to taxonomists for standard genome sequencing and annotation.</title>
        <authorList>
            <consortium name="The Broad Institute Genomics Platform"/>
            <consortium name="The Broad Institute Genome Sequencing Center for Infectious Disease"/>
            <person name="Wu L."/>
            <person name="Ma J."/>
        </authorList>
    </citation>
    <scope>NUCLEOTIDE SEQUENCE [LARGE SCALE GENOMIC DNA]</scope>
    <source>
        <strain evidence="4 5">JCM 14969</strain>
    </source>
</reference>
<comment type="similarity">
    <text evidence="1">Belongs to the bacterial solute-binding protein 8 family.</text>
</comment>
<evidence type="ECO:0000256" key="1">
    <source>
        <dbReference type="ARBA" id="ARBA00008814"/>
    </source>
</evidence>
<dbReference type="InterPro" id="IPR002491">
    <property type="entry name" value="ABC_transptr_periplasmic_BD"/>
</dbReference>
<dbReference type="EMBL" id="BAAAOS010000037">
    <property type="protein sequence ID" value="GAA1591663.1"/>
    <property type="molecule type" value="Genomic_DNA"/>
</dbReference>
<proteinExistence type="inferred from homology"/>
<evidence type="ECO:0000256" key="2">
    <source>
        <dbReference type="SAM" id="SignalP"/>
    </source>
</evidence>
<organism evidence="4 5">
    <name type="scientific">Kribbella sancticallisti</name>
    <dbReference type="NCBI Taxonomy" id="460087"/>
    <lineage>
        <taxon>Bacteria</taxon>
        <taxon>Bacillati</taxon>
        <taxon>Actinomycetota</taxon>
        <taxon>Actinomycetes</taxon>
        <taxon>Propionibacteriales</taxon>
        <taxon>Kribbellaceae</taxon>
        <taxon>Kribbella</taxon>
    </lineage>
</organism>
<evidence type="ECO:0000259" key="3">
    <source>
        <dbReference type="PROSITE" id="PS50983"/>
    </source>
</evidence>
<sequence>MSPVHEVLEARVKALAAAVVVLSLLSGCGGSATAGPSADAVTVKNCGLDVTVDGPPKRVFAAYQPAIEMAHALGISDRLVGTAYLDAEVLPEYAAAQRDPKYYQNLPSREELLSQNPDFVLSGFNDVFSASGSDSSFGSRKSLSDLGVRTWIFSPLCPTADGKGDEAIDPATVSMDNVYADLRDLGELFGAGDKAEAVIADQKKRIAAVEAKVSSADKPTVAILRPGLEGGGVTVSGGPDFGTVLIRQAGGVNAFADLTSKRNVKISVEEFIKRDPDYILISGCCDATLTEAQVQPEVRKLLTNPAYANLKAVQNKHVVPWLFAHHSAGVRGAHSTELIAKIIHPDLVK</sequence>
<gene>
    <name evidence="4" type="ORF">GCM10009789_52110</name>
</gene>
<dbReference type="PANTHER" id="PTHR30535:SF7">
    <property type="entry name" value="IRON(III) DICITRATE-BINDING PROTEIN"/>
    <property type="match status" value="1"/>
</dbReference>
<comment type="caution">
    <text evidence="4">The sequence shown here is derived from an EMBL/GenBank/DDBJ whole genome shotgun (WGS) entry which is preliminary data.</text>
</comment>
<feature type="signal peptide" evidence="2">
    <location>
        <begin position="1"/>
        <end position="34"/>
    </location>
</feature>
<dbReference type="InterPro" id="IPR050902">
    <property type="entry name" value="ABC_Transporter_SBP"/>
</dbReference>
<keyword evidence="5" id="KW-1185">Reference proteome</keyword>
<protein>
    <submittedName>
        <fullName evidence="4">ABC transporter substrate-binding protein</fullName>
    </submittedName>
</protein>
<dbReference type="Proteomes" id="UP001500393">
    <property type="component" value="Unassembled WGS sequence"/>
</dbReference>
<evidence type="ECO:0000313" key="4">
    <source>
        <dbReference type="EMBL" id="GAA1591663.1"/>
    </source>
</evidence>
<dbReference type="SUPFAM" id="SSF53807">
    <property type="entry name" value="Helical backbone' metal receptor"/>
    <property type="match status" value="1"/>
</dbReference>
<name>A0ABN2E0A5_9ACTN</name>
<dbReference type="PROSITE" id="PS50983">
    <property type="entry name" value="FE_B12_PBP"/>
    <property type="match status" value="1"/>
</dbReference>
<evidence type="ECO:0000313" key="5">
    <source>
        <dbReference type="Proteomes" id="UP001500393"/>
    </source>
</evidence>